<feature type="transmembrane region" description="Helical" evidence="7">
    <location>
        <begin position="839"/>
        <end position="863"/>
    </location>
</feature>
<name>A0A261EW30_9BIFI</name>
<evidence type="ECO:0000313" key="10">
    <source>
        <dbReference type="Proteomes" id="UP000216725"/>
    </source>
</evidence>
<dbReference type="InterPro" id="IPR050250">
    <property type="entry name" value="Macrolide_Exporter_MacB"/>
</dbReference>
<sequence length="921" mass="94314">MWSITRGMMKRSRRTLVPAGIAIAIASLFISATLLLGNVLDAQSVKQFTAEYGNAEYSATPDYPASPSYQSDGDVPTLASTGLEDIASVNGVSDVRYSGTEPVIASAGAASSASSAASSGYSASGIEVSTKAGIMPIDLADGSWPSKPGEAALDSDLASKLGVSVGGTVSLVSTAVDSAAADDAAAVSPLVVRVTGLTDDPHEQYSLAGGSVTLAADDIVELERQNLLAIGTPQSDVDSFTHGDITASAVYFSLDSGMSDSQKNDAIGQIRSKLRSVTVTSRTDAADAYLRKLNGGGVNPVVAAILVFAILAMFVAALVIANTFRVLVTQRRRTLALLRTIGASKGQVHRSVLTEGVVLGLEYSALGTALAYAIVAILAAAKVQGIELIPSASSILVPIVFATLITVLASSGAARLATSVTPMEALRPIDATEKAGIKAARAVVSVLLLAGGLALCLSAVRMAGRISPSSNDYATPLLMAVPGCILVFIGLVMSTQAWIPWLLSGLGRLVSLTGASGTIAAANIRKNPRRIAATSGALLIGITLVATVATGASCASATVNRELDSHYSVDASITEVAADPAQIGQVKALDGVSDAQGIAAYAVTLSAKGTVPDISDADDAQSYTAMYVIPDSAIGSVVSDTFGTRHLEDGVVYVSDAMHTTKPNTTPDVRTGDSLGMVVTSTRSDQDSLYATAFEGGDVSTIPQAQTTLPVRTASFAIGDDDCSLAISEGTARSLGIDPGRHDIWIGVDKNADASDLIDRLTTLTRDFNGSNLTGAFIFRKMFDTVIDIAMKAMLALLSVAVIIALVGVANTLSLSVIERQRESATLRAIGMTSGQLRASLAWESVLISVGAGLAGLVTGGFFGWVGAVTLLTGTSVAFAPNWAIYGGIVLLSLVAALLASVLPARRATKVPPVVALADAD</sequence>
<evidence type="ECO:0000256" key="5">
    <source>
        <dbReference type="ARBA" id="ARBA00023136"/>
    </source>
</evidence>
<feature type="transmembrane region" description="Helical" evidence="7">
    <location>
        <begin position="531"/>
        <end position="552"/>
    </location>
</feature>
<feature type="transmembrane region" description="Helical" evidence="7">
    <location>
        <begin position="883"/>
        <end position="903"/>
    </location>
</feature>
<feature type="transmembrane region" description="Helical" evidence="7">
    <location>
        <begin position="480"/>
        <end position="503"/>
    </location>
</feature>
<evidence type="ECO:0000256" key="3">
    <source>
        <dbReference type="ARBA" id="ARBA00022692"/>
    </source>
</evidence>
<dbReference type="PANTHER" id="PTHR30572">
    <property type="entry name" value="MEMBRANE COMPONENT OF TRANSPORTER-RELATED"/>
    <property type="match status" value="1"/>
</dbReference>
<comment type="subcellular location">
    <subcellularLocation>
        <location evidence="1">Cell membrane</location>
        <topology evidence="1">Multi-pass membrane protein</topology>
    </subcellularLocation>
</comment>
<feature type="transmembrane region" description="Helical" evidence="7">
    <location>
        <begin position="439"/>
        <end position="460"/>
    </location>
</feature>
<feature type="transmembrane region" description="Helical" evidence="7">
    <location>
        <begin position="363"/>
        <end position="383"/>
    </location>
</feature>
<feature type="domain" description="ABC3 transporter permease C-terminal" evidence="8">
    <location>
        <begin position="797"/>
        <end position="913"/>
    </location>
</feature>
<dbReference type="GO" id="GO:0005886">
    <property type="term" value="C:plasma membrane"/>
    <property type="evidence" value="ECO:0007669"/>
    <property type="project" value="UniProtKB-SubCell"/>
</dbReference>
<keyword evidence="4 7" id="KW-1133">Transmembrane helix</keyword>
<keyword evidence="5 7" id="KW-0472">Membrane</keyword>
<evidence type="ECO:0000256" key="4">
    <source>
        <dbReference type="ARBA" id="ARBA00022989"/>
    </source>
</evidence>
<dbReference type="GO" id="GO:0022857">
    <property type="term" value="F:transmembrane transporter activity"/>
    <property type="evidence" value="ECO:0007669"/>
    <property type="project" value="TreeGrafter"/>
</dbReference>
<keyword evidence="2" id="KW-1003">Cell membrane</keyword>
<dbReference type="RefSeq" id="WP_094661148.1">
    <property type="nucleotide sequence ID" value="NZ_MWWR01000012.1"/>
</dbReference>
<feature type="transmembrane region" description="Helical" evidence="7">
    <location>
        <begin position="395"/>
        <end position="418"/>
    </location>
</feature>
<evidence type="ECO:0000313" key="9">
    <source>
        <dbReference type="EMBL" id="OZG51048.1"/>
    </source>
</evidence>
<evidence type="ECO:0000256" key="2">
    <source>
        <dbReference type="ARBA" id="ARBA00022475"/>
    </source>
</evidence>
<comment type="caution">
    <text evidence="9">The sequence shown here is derived from an EMBL/GenBank/DDBJ whole genome shotgun (WGS) entry which is preliminary data.</text>
</comment>
<keyword evidence="3 7" id="KW-0812">Transmembrane</keyword>
<accession>A0A261EW30</accession>
<dbReference type="Pfam" id="PF02687">
    <property type="entry name" value="FtsX"/>
    <property type="match status" value="2"/>
</dbReference>
<evidence type="ECO:0000256" key="7">
    <source>
        <dbReference type="SAM" id="Phobius"/>
    </source>
</evidence>
<evidence type="ECO:0000259" key="8">
    <source>
        <dbReference type="Pfam" id="PF02687"/>
    </source>
</evidence>
<feature type="transmembrane region" description="Helical" evidence="7">
    <location>
        <begin position="301"/>
        <end position="324"/>
    </location>
</feature>
<dbReference type="OrthoDB" id="9780560at2"/>
<dbReference type="Proteomes" id="UP000216725">
    <property type="component" value="Unassembled WGS sequence"/>
</dbReference>
<dbReference type="InterPro" id="IPR003838">
    <property type="entry name" value="ABC3_permease_C"/>
</dbReference>
<dbReference type="PANTHER" id="PTHR30572:SF4">
    <property type="entry name" value="ABC TRANSPORTER PERMEASE YTRF"/>
    <property type="match status" value="1"/>
</dbReference>
<feature type="domain" description="ABC3 transporter permease C-terminal" evidence="8">
    <location>
        <begin position="307"/>
        <end position="419"/>
    </location>
</feature>
<comment type="similarity">
    <text evidence="6">Belongs to the ABC-4 integral membrane protein family.</text>
</comment>
<organism evidence="9 10">
    <name type="scientific">Pseudoscardovia radai</name>
    <dbReference type="NCBI Taxonomy" id="987066"/>
    <lineage>
        <taxon>Bacteria</taxon>
        <taxon>Bacillati</taxon>
        <taxon>Actinomycetota</taxon>
        <taxon>Actinomycetes</taxon>
        <taxon>Bifidobacteriales</taxon>
        <taxon>Bifidobacteriaceae</taxon>
        <taxon>Pseudoscardovia</taxon>
    </lineage>
</organism>
<dbReference type="EMBL" id="MWWR01000012">
    <property type="protein sequence ID" value="OZG51048.1"/>
    <property type="molecule type" value="Genomic_DNA"/>
</dbReference>
<protein>
    <submittedName>
        <fullName evidence="9">ABC transporter permease</fullName>
    </submittedName>
</protein>
<reference evidence="9 10" key="1">
    <citation type="journal article" date="2017" name="BMC Genomics">
        <title>Comparative genomic and phylogenomic analyses of the Bifidobacteriaceae family.</title>
        <authorList>
            <person name="Lugli G.A."/>
            <person name="Milani C."/>
            <person name="Turroni F."/>
            <person name="Duranti S."/>
            <person name="Mancabelli L."/>
            <person name="Mangifesta M."/>
            <person name="Ferrario C."/>
            <person name="Modesto M."/>
            <person name="Mattarelli P."/>
            <person name="Jiri K."/>
            <person name="van Sinderen D."/>
            <person name="Ventura M."/>
        </authorList>
    </citation>
    <scope>NUCLEOTIDE SEQUENCE [LARGE SCALE GENOMIC DNA]</scope>
    <source>
        <strain evidence="9 10">DSM 24742</strain>
    </source>
</reference>
<keyword evidence="10" id="KW-1185">Reference proteome</keyword>
<dbReference type="AlphaFoldDB" id="A0A261EW30"/>
<evidence type="ECO:0000256" key="6">
    <source>
        <dbReference type="ARBA" id="ARBA00038076"/>
    </source>
</evidence>
<feature type="transmembrane region" description="Helical" evidence="7">
    <location>
        <begin position="793"/>
        <end position="818"/>
    </location>
</feature>
<proteinExistence type="inferred from homology"/>
<evidence type="ECO:0000256" key="1">
    <source>
        <dbReference type="ARBA" id="ARBA00004651"/>
    </source>
</evidence>
<gene>
    <name evidence="9" type="ORF">PSRA_1342</name>
</gene>